<reference evidence="3" key="1">
    <citation type="journal article" date="2014" name="Int. J. Syst. Evol. Microbiol.">
        <title>Complete genome sequence of Corynebacterium casei LMG S-19264T (=DSM 44701T), isolated from a smear-ripened cheese.</title>
        <authorList>
            <consortium name="US DOE Joint Genome Institute (JGI-PGF)"/>
            <person name="Walter F."/>
            <person name="Albersmeier A."/>
            <person name="Kalinowski J."/>
            <person name="Ruckert C."/>
        </authorList>
    </citation>
    <scope>NUCLEOTIDE SEQUENCE</scope>
    <source>
        <strain evidence="3">JCM 4490</strain>
    </source>
</reference>
<gene>
    <name evidence="3" type="ORF">GCM10010503_39170</name>
</gene>
<keyword evidence="4" id="KW-1185">Reference proteome</keyword>
<feature type="region of interest" description="Disordered" evidence="1">
    <location>
        <begin position="187"/>
        <end position="210"/>
    </location>
</feature>
<dbReference type="AlphaFoldDB" id="A0A918J9K9"/>
<dbReference type="EMBL" id="BMUE01000008">
    <property type="protein sequence ID" value="GGW58295.1"/>
    <property type="molecule type" value="Genomic_DNA"/>
</dbReference>
<evidence type="ECO:0000313" key="4">
    <source>
        <dbReference type="Proteomes" id="UP000620224"/>
    </source>
</evidence>
<feature type="region of interest" description="Disordered" evidence="1">
    <location>
        <begin position="69"/>
        <end position="94"/>
    </location>
</feature>
<accession>A0A918J9K9</accession>
<name>A0A918J9K9_9ACTN</name>
<evidence type="ECO:0000256" key="1">
    <source>
        <dbReference type="SAM" id="MobiDB-lite"/>
    </source>
</evidence>
<sequence>MTRAVTAAWASSASALQWAEQAYVELARPVHGKQARHRLQWTHYLRHRAADHGSTEALYSRAVMRKEAGDREGAEALLPPVPPKPGRPASKPWQTTPQAQCALGVRMAGIGLVAAIEELRQELYRAQDLGADQQFAFGIEEAELELQLELRNSGKGDGKVSFGVATVGAGGEHSTVRTHRLTLKLSVRDRARGGSSPEISDTETGSWDEE</sequence>
<proteinExistence type="predicted"/>
<dbReference type="Pfam" id="PF19631">
    <property type="entry name" value="Trypco2"/>
    <property type="match status" value="1"/>
</dbReference>
<comment type="caution">
    <text evidence="3">The sequence shown here is derived from an EMBL/GenBank/DDBJ whole genome shotgun (WGS) entry which is preliminary data.</text>
</comment>
<protein>
    <recommendedName>
        <fullName evidence="2">Trypsin-co-occurring domain-containing protein</fullName>
    </recommendedName>
</protein>
<evidence type="ECO:0000259" key="2">
    <source>
        <dbReference type="Pfam" id="PF19631"/>
    </source>
</evidence>
<organism evidence="3 4">
    <name type="scientific">Streptomyces lucensis JCM 4490</name>
    <dbReference type="NCBI Taxonomy" id="1306176"/>
    <lineage>
        <taxon>Bacteria</taxon>
        <taxon>Bacillati</taxon>
        <taxon>Actinomycetota</taxon>
        <taxon>Actinomycetes</taxon>
        <taxon>Kitasatosporales</taxon>
        <taxon>Streptomycetaceae</taxon>
        <taxon>Streptomyces</taxon>
    </lineage>
</organism>
<dbReference type="InterPro" id="IPR045608">
    <property type="entry name" value="Trypco2"/>
</dbReference>
<feature type="domain" description="Trypsin-co-occurring" evidence="2">
    <location>
        <begin position="110"/>
        <end position="186"/>
    </location>
</feature>
<dbReference type="Proteomes" id="UP000620224">
    <property type="component" value="Unassembled WGS sequence"/>
</dbReference>
<reference evidence="3" key="2">
    <citation type="submission" date="2020-09" db="EMBL/GenBank/DDBJ databases">
        <authorList>
            <person name="Sun Q."/>
            <person name="Ohkuma M."/>
        </authorList>
    </citation>
    <scope>NUCLEOTIDE SEQUENCE</scope>
    <source>
        <strain evidence="3">JCM 4490</strain>
    </source>
</reference>
<evidence type="ECO:0000313" key="3">
    <source>
        <dbReference type="EMBL" id="GGW58295.1"/>
    </source>
</evidence>
<feature type="compositionally biased region" description="Polar residues" evidence="1">
    <location>
        <begin position="197"/>
        <end position="210"/>
    </location>
</feature>